<keyword evidence="2" id="KW-1185">Reference proteome</keyword>
<dbReference type="AlphaFoldDB" id="A0A7G5IHJ8"/>
<dbReference type="KEGG" id="sand:H3309_16335"/>
<proteinExistence type="predicted"/>
<dbReference type="RefSeq" id="WP_182296118.1">
    <property type="nucleotide sequence ID" value="NZ_CP059851.1"/>
</dbReference>
<dbReference type="EMBL" id="CP059851">
    <property type="protein sequence ID" value="QMW22840.1"/>
    <property type="molecule type" value="Genomic_DNA"/>
</dbReference>
<organism evidence="1 2">
    <name type="scientific">Sandaracinobacteroides saxicola</name>
    <dbReference type="NCBI Taxonomy" id="2759707"/>
    <lineage>
        <taxon>Bacteria</taxon>
        <taxon>Pseudomonadati</taxon>
        <taxon>Pseudomonadota</taxon>
        <taxon>Alphaproteobacteria</taxon>
        <taxon>Sphingomonadales</taxon>
        <taxon>Sphingosinicellaceae</taxon>
        <taxon>Sandaracinobacteroides</taxon>
    </lineage>
</organism>
<accession>A0A7G5IHJ8</accession>
<gene>
    <name evidence="1" type="ORF">H3309_16335</name>
</gene>
<protein>
    <submittedName>
        <fullName evidence="1">Uncharacterized protein</fullName>
    </submittedName>
</protein>
<dbReference type="Proteomes" id="UP000515292">
    <property type="component" value="Chromosome"/>
</dbReference>
<evidence type="ECO:0000313" key="1">
    <source>
        <dbReference type="EMBL" id="QMW22840.1"/>
    </source>
</evidence>
<sequence length="62" mass="6669">MPDQAIYAQSQAQCQAAVNTFIINNPGGNCLFGPALIPRTQNIDTGRFLPSVQGFWLAVVGF</sequence>
<reference evidence="1 2" key="1">
    <citation type="submission" date="2020-07" db="EMBL/GenBank/DDBJ databases">
        <title>Complete genome sequence for Sandaracinobacter sp. M6.</title>
        <authorList>
            <person name="Tang Y."/>
            <person name="Liu Q."/>
            <person name="Guo Z."/>
            <person name="Lei P."/>
            <person name="Huang B."/>
        </authorList>
    </citation>
    <scope>NUCLEOTIDE SEQUENCE [LARGE SCALE GENOMIC DNA]</scope>
    <source>
        <strain evidence="1 2">M6</strain>
    </source>
</reference>
<evidence type="ECO:0000313" key="2">
    <source>
        <dbReference type="Proteomes" id="UP000515292"/>
    </source>
</evidence>
<name>A0A7G5IHJ8_9SPHN</name>